<dbReference type="SUPFAM" id="SSF51306">
    <property type="entry name" value="LexA/Signal peptidase"/>
    <property type="match status" value="1"/>
</dbReference>
<dbReference type="GO" id="GO:0006465">
    <property type="term" value="P:signal peptide processing"/>
    <property type="evidence" value="ECO:0007669"/>
    <property type="project" value="InterPro"/>
</dbReference>
<dbReference type="InterPro" id="IPR036286">
    <property type="entry name" value="LexA/Signal_pep-like_sf"/>
</dbReference>
<evidence type="ECO:0000256" key="7">
    <source>
        <dbReference type="RuleBase" id="RU362042"/>
    </source>
</evidence>
<feature type="transmembrane region" description="Helical" evidence="7">
    <location>
        <begin position="58"/>
        <end position="80"/>
    </location>
</feature>
<dbReference type="InterPro" id="IPR019758">
    <property type="entry name" value="Pept_S26A_signal_pept_1_CS"/>
</dbReference>
<accession>A0A1B1LRH1</accession>
<feature type="transmembrane region" description="Helical" evidence="7">
    <location>
        <begin position="6"/>
        <end position="26"/>
    </location>
</feature>
<feature type="domain" description="Peptidase S26" evidence="8">
    <location>
        <begin position="61"/>
        <end position="239"/>
    </location>
</feature>
<dbReference type="RefSeq" id="WP_017190487.1">
    <property type="nucleotide sequence ID" value="NZ_JAESOU010000012.1"/>
</dbReference>
<dbReference type="CDD" id="cd06530">
    <property type="entry name" value="S26_SPase_I"/>
    <property type="match status" value="1"/>
</dbReference>
<dbReference type="AlphaFoldDB" id="A0A1B1LRH1"/>
<dbReference type="PANTHER" id="PTHR43390">
    <property type="entry name" value="SIGNAL PEPTIDASE I"/>
    <property type="match status" value="1"/>
</dbReference>
<dbReference type="EC" id="3.4.21.89" evidence="3 7"/>
<comment type="similarity">
    <text evidence="2 7">Belongs to the peptidase S26 family.</text>
</comment>
<keyword evidence="7" id="KW-0472">Membrane</keyword>
<reference evidence="9" key="1">
    <citation type="journal article" date="2016" name="Antimicrob. Agents Chemother.">
        <title>Genetic Characterization of a blaVEB-2-carrying plasmid in Vibrio parahaemolyticus.</title>
        <authorList>
            <person name="Li R."/>
            <person name="Ye L."/>
            <person name="Zheng Z."/>
            <person name="Chan E.W."/>
            <person name="Chen S."/>
        </authorList>
    </citation>
    <scope>NUCLEOTIDE SEQUENCE</scope>
    <source>
        <strain evidence="9">VPS92</strain>
        <plasmid evidence="9">pVPS92-VEB</plasmid>
    </source>
</reference>
<proteinExistence type="inferred from homology"/>
<keyword evidence="7" id="KW-0645">Protease</keyword>
<evidence type="ECO:0000256" key="3">
    <source>
        <dbReference type="ARBA" id="ARBA00013208"/>
    </source>
</evidence>
<keyword evidence="9" id="KW-0614">Plasmid</keyword>
<protein>
    <recommendedName>
        <fullName evidence="4 7">Signal peptidase I</fullName>
        <ecNumber evidence="3 7">3.4.21.89</ecNumber>
    </recommendedName>
</protein>
<dbReference type="GO" id="GO:0016020">
    <property type="term" value="C:membrane"/>
    <property type="evidence" value="ECO:0007669"/>
    <property type="project" value="UniProtKB-SubCell"/>
</dbReference>
<evidence type="ECO:0000259" key="8">
    <source>
        <dbReference type="Pfam" id="PF10502"/>
    </source>
</evidence>
<geneLocation type="plasmid" evidence="9">
    <name>pVPS92-VEB</name>
</geneLocation>
<dbReference type="InterPro" id="IPR000223">
    <property type="entry name" value="Pept_S26A_signal_pept_1"/>
</dbReference>
<evidence type="ECO:0000256" key="5">
    <source>
        <dbReference type="ARBA" id="ARBA00022801"/>
    </source>
</evidence>
<dbReference type="InterPro" id="IPR019757">
    <property type="entry name" value="Pept_S26A_signal_pept_1_Lys-AS"/>
</dbReference>
<comment type="subcellular location">
    <subcellularLocation>
        <location evidence="7">Membrane</location>
        <topology evidence="7">Multi-pass membrane protein</topology>
    </subcellularLocation>
</comment>
<keyword evidence="7" id="KW-1133">Transmembrane helix</keyword>
<dbReference type="EMBL" id="KU356480">
    <property type="protein sequence ID" value="ANS55654.1"/>
    <property type="molecule type" value="Genomic_DNA"/>
</dbReference>
<dbReference type="PROSITE" id="PS00760">
    <property type="entry name" value="SPASE_I_2"/>
    <property type="match status" value="1"/>
</dbReference>
<evidence type="ECO:0000256" key="1">
    <source>
        <dbReference type="ARBA" id="ARBA00000677"/>
    </source>
</evidence>
<organism evidence="9">
    <name type="scientific">Vibrio parahaemolyticus</name>
    <dbReference type="NCBI Taxonomy" id="670"/>
    <lineage>
        <taxon>Bacteria</taxon>
        <taxon>Pseudomonadati</taxon>
        <taxon>Pseudomonadota</taxon>
        <taxon>Gammaproteobacteria</taxon>
        <taxon>Vibrionales</taxon>
        <taxon>Vibrionaceae</taxon>
        <taxon>Vibrio</taxon>
    </lineage>
</organism>
<dbReference type="InterPro" id="IPR019533">
    <property type="entry name" value="Peptidase_S26"/>
</dbReference>
<sequence length="241" mass="27785">MAVAVVNFFVLTLAFVTLVCAIIWLLERHVWMPARYKSLVTLHSDITSEVKLTARRPVLVSIICMLFPVILYVFLVRSFFFEIYKIPTKSMLPTYKVGTSVLIDKFAYGVSDPLFHNVLLYREKPEHGDVAVFMLPDNPGINYIKRIVGVPGDTVVYRDKVLSVESKWFEVIKFDNEVLIDESKPDRINSFFIQKGMEKGIWKVPAGQYFVIGDNRDDSQDSRFWGFVPQENLVGKVIYSW</sequence>
<evidence type="ECO:0000256" key="2">
    <source>
        <dbReference type="ARBA" id="ARBA00009370"/>
    </source>
</evidence>
<dbReference type="GO" id="GO:0004252">
    <property type="term" value="F:serine-type endopeptidase activity"/>
    <property type="evidence" value="ECO:0007669"/>
    <property type="project" value="InterPro"/>
</dbReference>
<evidence type="ECO:0000313" key="9">
    <source>
        <dbReference type="EMBL" id="ANS55654.1"/>
    </source>
</evidence>
<dbReference type="PRINTS" id="PR00727">
    <property type="entry name" value="LEADERPTASE"/>
</dbReference>
<keyword evidence="7" id="KW-0812">Transmembrane</keyword>
<feature type="active site" evidence="6">
    <location>
        <position position="145"/>
    </location>
</feature>
<dbReference type="PANTHER" id="PTHR43390:SF1">
    <property type="entry name" value="CHLOROPLAST PROCESSING PEPTIDASE"/>
    <property type="match status" value="1"/>
</dbReference>
<keyword evidence="5 7" id="KW-0378">Hydrolase</keyword>
<dbReference type="Pfam" id="PF10502">
    <property type="entry name" value="Peptidase_S26"/>
    <property type="match status" value="1"/>
</dbReference>
<feature type="active site" evidence="6">
    <location>
        <position position="90"/>
    </location>
</feature>
<name>A0A1B1LRH1_VIBPH</name>
<comment type="catalytic activity">
    <reaction evidence="1 7">
        <text>Cleavage of hydrophobic, N-terminal signal or leader sequences from secreted and periplasmic proteins.</text>
        <dbReference type="EC" id="3.4.21.89"/>
    </reaction>
</comment>
<dbReference type="NCBIfam" id="TIGR02227">
    <property type="entry name" value="sigpep_I_bact"/>
    <property type="match status" value="1"/>
</dbReference>
<dbReference type="PROSITE" id="PS00761">
    <property type="entry name" value="SPASE_I_3"/>
    <property type="match status" value="1"/>
</dbReference>
<evidence type="ECO:0000256" key="4">
    <source>
        <dbReference type="ARBA" id="ARBA00019232"/>
    </source>
</evidence>
<dbReference type="Gene3D" id="2.10.109.10">
    <property type="entry name" value="Umud Fragment, subunit A"/>
    <property type="match status" value="1"/>
</dbReference>
<dbReference type="GO" id="GO:0009003">
    <property type="term" value="F:signal peptidase activity"/>
    <property type="evidence" value="ECO:0007669"/>
    <property type="project" value="UniProtKB-EC"/>
</dbReference>
<evidence type="ECO:0000256" key="6">
    <source>
        <dbReference type="PIRSR" id="PIRSR600223-1"/>
    </source>
</evidence>